<evidence type="ECO:0000313" key="1">
    <source>
        <dbReference type="EMBL" id="GBL76044.1"/>
    </source>
</evidence>
<comment type="caution">
    <text evidence="1">The sequence shown here is derived from an EMBL/GenBank/DDBJ whole genome shotgun (WGS) entry which is preliminary data.</text>
</comment>
<name>A0A4Y2AAS4_ARAVE</name>
<organism evidence="1 2">
    <name type="scientific">Araneus ventricosus</name>
    <name type="common">Orbweaver spider</name>
    <name type="synonym">Epeira ventricosa</name>
    <dbReference type="NCBI Taxonomy" id="182803"/>
    <lineage>
        <taxon>Eukaryota</taxon>
        <taxon>Metazoa</taxon>
        <taxon>Ecdysozoa</taxon>
        <taxon>Arthropoda</taxon>
        <taxon>Chelicerata</taxon>
        <taxon>Arachnida</taxon>
        <taxon>Araneae</taxon>
        <taxon>Araneomorphae</taxon>
        <taxon>Entelegynae</taxon>
        <taxon>Araneoidea</taxon>
        <taxon>Araneidae</taxon>
        <taxon>Araneus</taxon>
    </lineage>
</organism>
<dbReference type="AlphaFoldDB" id="A0A4Y2AAS4"/>
<dbReference type="Proteomes" id="UP000499080">
    <property type="component" value="Unassembled WGS sequence"/>
</dbReference>
<evidence type="ECO:0000313" key="2">
    <source>
        <dbReference type="Proteomes" id="UP000499080"/>
    </source>
</evidence>
<dbReference type="EMBL" id="BGPR01000009">
    <property type="protein sequence ID" value="GBL76044.1"/>
    <property type="molecule type" value="Genomic_DNA"/>
</dbReference>
<reference evidence="1 2" key="1">
    <citation type="journal article" date="2019" name="Sci. Rep.">
        <title>Orb-weaving spider Araneus ventricosus genome elucidates the spidroin gene catalogue.</title>
        <authorList>
            <person name="Kono N."/>
            <person name="Nakamura H."/>
            <person name="Ohtoshi R."/>
            <person name="Moran D.A.P."/>
            <person name="Shinohara A."/>
            <person name="Yoshida Y."/>
            <person name="Fujiwara M."/>
            <person name="Mori M."/>
            <person name="Tomita M."/>
            <person name="Arakawa K."/>
        </authorList>
    </citation>
    <scope>NUCLEOTIDE SEQUENCE [LARGE SCALE GENOMIC DNA]</scope>
</reference>
<protein>
    <submittedName>
        <fullName evidence="1">Uncharacterized protein</fullName>
    </submittedName>
</protein>
<keyword evidence="2" id="KW-1185">Reference proteome</keyword>
<proteinExistence type="predicted"/>
<sequence>MESLHKLLAEVETDEDPDIVNEDNGLEDVLEEIFSDHESFCEHDMESEEDGNSENEDENILKLLSSKEGNEKRKTKFSYGEGNELGSKKYLHLQESYGQSSILLFKISQNA</sequence>
<accession>A0A4Y2AAS4</accession>
<gene>
    <name evidence="1" type="ORF">AVEN_234354_1</name>
</gene>